<gene>
    <name evidence="1" type="ORF">UFOPK1808_00332</name>
</gene>
<reference evidence="1" key="1">
    <citation type="submission" date="2020-05" db="EMBL/GenBank/DDBJ databases">
        <authorList>
            <person name="Chiriac C."/>
            <person name="Salcher M."/>
            <person name="Ghai R."/>
            <person name="Kavagutti S V."/>
        </authorList>
    </citation>
    <scope>NUCLEOTIDE SEQUENCE</scope>
</reference>
<protein>
    <submittedName>
        <fullName evidence="1">Unannotated protein</fullName>
    </submittedName>
</protein>
<sequence length="489" mass="51548">MKRSVLLVMALLIAMVVIGQSNTHQSLAAVEEAPYYNQQAGISECTYTQNGTYTTLPCFTTDQSDDSYSMRLGECTNVVTNFCYTAKMDGADVPVGLRFMVTIGAYKTHTSSVGIAGYEAFVNAFYVAPNDTLKNDYFGSSDRPSDQGTGGGKIDLSPIVSANNVISLTVKYKTVGLPQYSVVVADEGNMTFALSGQDLTMTVEGKPARVAVDSAAQHIPGPDNPPADLTGKCGIPNMQSVVCDVDTAAADGLSFYARSKSFTFPPASESAAPLWVSTNATYFHFPSVEVKGKSKLISVKTAAPHFLKDGATVNTGNFAAFMPNSLLKQWGIEKTETALKAALAASVTKGSEEKEVSADFIITTDGVKVKFPKISYSAPIVQVKQKPEVEATTTTTTPPVVTTMATVPATAAPVAVTTKSVKRGKSVALTSLLKPIGKGKQTWSSSGGCTIKGKNLVAPKKVAKCKVTLKQAKSGTTKASSRSITVKVV</sequence>
<dbReference type="AlphaFoldDB" id="A0A6J6FYL0"/>
<organism evidence="1">
    <name type="scientific">freshwater metagenome</name>
    <dbReference type="NCBI Taxonomy" id="449393"/>
    <lineage>
        <taxon>unclassified sequences</taxon>
        <taxon>metagenomes</taxon>
        <taxon>ecological metagenomes</taxon>
    </lineage>
</organism>
<name>A0A6J6FYL0_9ZZZZ</name>
<proteinExistence type="predicted"/>
<accession>A0A6J6FYL0</accession>
<evidence type="ECO:0000313" key="1">
    <source>
        <dbReference type="EMBL" id="CAB4594146.1"/>
    </source>
</evidence>
<dbReference type="EMBL" id="CAEZUL010000022">
    <property type="protein sequence ID" value="CAB4594146.1"/>
    <property type="molecule type" value="Genomic_DNA"/>
</dbReference>